<feature type="region of interest" description="Disordered" evidence="1">
    <location>
        <begin position="198"/>
        <end position="234"/>
    </location>
</feature>
<protein>
    <submittedName>
        <fullName evidence="2">Uncharacterized protein</fullName>
    </submittedName>
</protein>
<dbReference type="AlphaFoldDB" id="A0A7J6T0E0"/>
<accession>A0A7J6T0E0</accession>
<comment type="caution">
    <text evidence="2">The sequence shown here is derived from an EMBL/GenBank/DDBJ whole genome shotgun (WGS) entry which is preliminary data.</text>
</comment>
<organism evidence="2 3">
    <name type="scientific">Perkinsus olseni</name>
    <name type="common">Perkinsus atlanticus</name>
    <dbReference type="NCBI Taxonomy" id="32597"/>
    <lineage>
        <taxon>Eukaryota</taxon>
        <taxon>Sar</taxon>
        <taxon>Alveolata</taxon>
        <taxon>Perkinsozoa</taxon>
        <taxon>Perkinsea</taxon>
        <taxon>Perkinsida</taxon>
        <taxon>Perkinsidae</taxon>
        <taxon>Perkinsus</taxon>
    </lineage>
</organism>
<gene>
    <name evidence="2" type="ORF">FOZ62_009337</name>
</gene>
<evidence type="ECO:0000313" key="3">
    <source>
        <dbReference type="Proteomes" id="UP000574390"/>
    </source>
</evidence>
<name>A0A7J6T0E0_PEROL</name>
<proteinExistence type="predicted"/>
<evidence type="ECO:0000256" key="1">
    <source>
        <dbReference type="SAM" id="MobiDB-lite"/>
    </source>
</evidence>
<feature type="compositionally biased region" description="Low complexity" evidence="1">
    <location>
        <begin position="198"/>
        <end position="216"/>
    </location>
</feature>
<sequence length="428" mass="46527">MKACLLYFAFCTSGYAPKLGRRVKHSGRERVVSEELPAGTYKAVKVDGVSVYHDLPGLTQFDLVVEDGPEGQRGRLTASVGDASIPMVATAELWWFPDRTVSRLTRFGRFMVRGERPECFQFHPAHLTTYFTASFYFALHLKKPTGSIYSQLIFCPTETSVMVGIGSNKEKRYWLSCDFGIELSRPLRRPFSRASLPGASPFSSSGSGKRSAADAALRGVPRKIPKTGEGDAWATPSSDNVDFLDWLISDHDSDLLDSILKSSGVVGHPPSEVVTGSSAVTHPVDSTVEGEPDIPPAVDPIMSTDYRSQEELLDDADLADWTVWPGTPAQDLADHILESSAGAVDSPLPDDALPYTMTLPSNTLTQEAPDNLQTVEGNLMLSPQVKISDQSKLDDWSDSPGSFDTNLVDSLLDSVGVDYPPTPNEVIP</sequence>
<reference evidence="2 3" key="1">
    <citation type="submission" date="2020-04" db="EMBL/GenBank/DDBJ databases">
        <title>Perkinsus olseni comparative genomics.</title>
        <authorList>
            <person name="Bogema D.R."/>
        </authorList>
    </citation>
    <scope>NUCLEOTIDE SEQUENCE [LARGE SCALE GENOMIC DNA]</scope>
    <source>
        <strain evidence="2">ATCC PRA-205</strain>
    </source>
</reference>
<dbReference type="EMBL" id="JABANM010010840">
    <property type="protein sequence ID" value="KAF4738694.1"/>
    <property type="molecule type" value="Genomic_DNA"/>
</dbReference>
<dbReference type="Proteomes" id="UP000574390">
    <property type="component" value="Unassembled WGS sequence"/>
</dbReference>
<evidence type="ECO:0000313" key="2">
    <source>
        <dbReference type="EMBL" id="KAF4738694.1"/>
    </source>
</evidence>